<sequence>MCSVAFAPVPCIADRWSIGSVFLSPADTLFAYWKFCCANVTAWLNALSYAACEPSAPLCTERTRKSL</sequence>
<reference evidence="1 2" key="1">
    <citation type="submission" date="2019-09" db="EMBL/GenBank/DDBJ databases">
        <authorList>
            <person name="Depoorter E."/>
        </authorList>
    </citation>
    <scope>NUCLEOTIDE SEQUENCE [LARGE SCALE GENOMIC DNA]</scope>
    <source>
        <strain evidence="1">LMG 24064</strain>
    </source>
</reference>
<dbReference type="EMBL" id="CABVPL010000068">
    <property type="protein sequence ID" value="VWC22646.1"/>
    <property type="molecule type" value="Genomic_DNA"/>
</dbReference>
<organism evidence="1 2">
    <name type="scientific">Burkholderia latens</name>
    <dbReference type="NCBI Taxonomy" id="488446"/>
    <lineage>
        <taxon>Bacteria</taxon>
        <taxon>Pseudomonadati</taxon>
        <taxon>Pseudomonadota</taxon>
        <taxon>Betaproteobacteria</taxon>
        <taxon>Burkholderiales</taxon>
        <taxon>Burkholderiaceae</taxon>
        <taxon>Burkholderia</taxon>
        <taxon>Burkholderia cepacia complex</taxon>
    </lineage>
</organism>
<name>A0A6P2QSC8_9BURK</name>
<gene>
    <name evidence="1" type="ORF">BLA24064_05893</name>
</gene>
<evidence type="ECO:0000313" key="1">
    <source>
        <dbReference type="EMBL" id="VWC22646.1"/>
    </source>
</evidence>
<dbReference type="Proteomes" id="UP000494222">
    <property type="component" value="Unassembled WGS sequence"/>
</dbReference>
<proteinExistence type="predicted"/>
<protein>
    <submittedName>
        <fullName evidence="1">Uncharacterized protein</fullName>
    </submittedName>
</protein>
<accession>A0A6P2QSC8</accession>
<dbReference type="AlphaFoldDB" id="A0A6P2QSC8"/>
<evidence type="ECO:0000313" key="2">
    <source>
        <dbReference type="Proteomes" id="UP000494222"/>
    </source>
</evidence>